<dbReference type="SUPFAM" id="SSF55785">
    <property type="entry name" value="PYP-like sensor domain (PAS domain)"/>
    <property type="match status" value="1"/>
</dbReference>
<dbReference type="PANTHER" id="PTHR45138">
    <property type="entry name" value="REGULATORY COMPONENTS OF SENSORY TRANSDUCTION SYSTEM"/>
    <property type="match status" value="1"/>
</dbReference>
<dbReference type="Gene3D" id="3.30.70.270">
    <property type="match status" value="1"/>
</dbReference>
<dbReference type="PANTHER" id="PTHR45138:SF9">
    <property type="entry name" value="DIGUANYLATE CYCLASE DGCM-RELATED"/>
    <property type="match status" value="1"/>
</dbReference>
<dbReference type="GO" id="GO:1902201">
    <property type="term" value="P:negative regulation of bacterial-type flagellum-dependent cell motility"/>
    <property type="evidence" value="ECO:0007669"/>
    <property type="project" value="TreeGrafter"/>
</dbReference>
<comment type="cofactor">
    <cofactor evidence="1">
        <name>Mg(2+)</name>
        <dbReference type="ChEBI" id="CHEBI:18420"/>
    </cofactor>
</comment>
<dbReference type="GO" id="GO:0052621">
    <property type="term" value="F:diguanylate cyclase activity"/>
    <property type="evidence" value="ECO:0007669"/>
    <property type="project" value="UniProtKB-EC"/>
</dbReference>
<dbReference type="GO" id="GO:0043709">
    <property type="term" value="P:cell adhesion involved in single-species biofilm formation"/>
    <property type="evidence" value="ECO:0007669"/>
    <property type="project" value="TreeGrafter"/>
</dbReference>
<dbReference type="Pfam" id="PF24820">
    <property type="entry name" value="Diguanyl_cycl_sensor"/>
    <property type="match status" value="1"/>
</dbReference>
<dbReference type="PROSITE" id="PS50110">
    <property type="entry name" value="RESPONSE_REGULATORY"/>
    <property type="match status" value="1"/>
</dbReference>
<evidence type="ECO:0000313" key="8">
    <source>
        <dbReference type="EMBL" id="TQV89051.1"/>
    </source>
</evidence>
<dbReference type="InterPro" id="IPR011006">
    <property type="entry name" value="CheY-like_superfamily"/>
</dbReference>
<comment type="caution">
    <text evidence="8">The sequence shown here is derived from an EMBL/GenBank/DDBJ whole genome shotgun (WGS) entry which is preliminary data.</text>
</comment>
<dbReference type="EC" id="2.7.7.65" evidence="2"/>
<evidence type="ECO:0000259" key="5">
    <source>
        <dbReference type="PROSITE" id="PS50110"/>
    </source>
</evidence>
<keyword evidence="9" id="KW-1185">Reference proteome</keyword>
<dbReference type="GO" id="GO:0005886">
    <property type="term" value="C:plasma membrane"/>
    <property type="evidence" value="ECO:0007669"/>
    <property type="project" value="TreeGrafter"/>
</dbReference>
<dbReference type="InterPro" id="IPR059127">
    <property type="entry name" value="Diguanyl_cycl_sensor_dom"/>
</dbReference>
<evidence type="ECO:0000256" key="4">
    <source>
        <dbReference type="PROSITE-ProRule" id="PRU00169"/>
    </source>
</evidence>
<dbReference type="PROSITE" id="PS50112">
    <property type="entry name" value="PAS"/>
    <property type="match status" value="1"/>
</dbReference>
<dbReference type="OrthoDB" id="9812260at2"/>
<dbReference type="SUPFAM" id="SSF52172">
    <property type="entry name" value="CheY-like"/>
    <property type="match status" value="1"/>
</dbReference>
<dbReference type="InterPro" id="IPR000014">
    <property type="entry name" value="PAS"/>
</dbReference>
<dbReference type="SUPFAM" id="SSF55073">
    <property type="entry name" value="Nucleotide cyclase"/>
    <property type="match status" value="1"/>
</dbReference>
<dbReference type="InterPro" id="IPR001789">
    <property type="entry name" value="Sig_transdc_resp-reg_receiver"/>
</dbReference>
<dbReference type="SMART" id="SM00267">
    <property type="entry name" value="GGDEF"/>
    <property type="match status" value="1"/>
</dbReference>
<protein>
    <recommendedName>
        <fullName evidence="2">diguanylate cyclase</fullName>
        <ecNumber evidence="2">2.7.7.65</ecNumber>
    </recommendedName>
</protein>
<evidence type="ECO:0000256" key="2">
    <source>
        <dbReference type="ARBA" id="ARBA00012528"/>
    </source>
</evidence>
<dbReference type="InterPro" id="IPR035965">
    <property type="entry name" value="PAS-like_dom_sf"/>
</dbReference>
<dbReference type="NCBIfam" id="TIGR00229">
    <property type="entry name" value="sensory_box"/>
    <property type="match status" value="1"/>
</dbReference>
<feature type="domain" description="PAS" evidence="6">
    <location>
        <begin position="143"/>
        <end position="214"/>
    </location>
</feature>
<gene>
    <name evidence="8" type="ORF">FLL46_05845</name>
</gene>
<dbReference type="CDD" id="cd00130">
    <property type="entry name" value="PAS"/>
    <property type="match status" value="1"/>
</dbReference>
<dbReference type="RefSeq" id="WP_142892536.1">
    <property type="nucleotide sequence ID" value="NZ_ML660161.1"/>
</dbReference>
<dbReference type="InterPro" id="IPR050469">
    <property type="entry name" value="Diguanylate_Cyclase"/>
</dbReference>
<evidence type="ECO:0000259" key="6">
    <source>
        <dbReference type="PROSITE" id="PS50112"/>
    </source>
</evidence>
<feature type="domain" description="GGDEF" evidence="7">
    <location>
        <begin position="304"/>
        <end position="441"/>
    </location>
</feature>
<dbReference type="NCBIfam" id="TIGR00254">
    <property type="entry name" value="GGDEF"/>
    <property type="match status" value="1"/>
</dbReference>
<dbReference type="InterPro" id="IPR000160">
    <property type="entry name" value="GGDEF_dom"/>
</dbReference>
<dbReference type="Pfam" id="PF00990">
    <property type="entry name" value="GGDEF"/>
    <property type="match status" value="1"/>
</dbReference>
<name>A0A545UHV0_9GAMM</name>
<dbReference type="EMBL" id="VIKS01000003">
    <property type="protein sequence ID" value="TQV89051.1"/>
    <property type="molecule type" value="Genomic_DNA"/>
</dbReference>
<organism evidence="8 9">
    <name type="scientific">Aliikangiella coralliicola</name>
    <dbReference type="NCBI Taxonomy" id="2592383"/>
    <lineage>
        <taxon>Bacteria</taxon>
        <taxon>Pseudomonadati</taxon>
        <taxon>Pseudomonadota</taxon>
        <taxon>Gammaproteobacteria</taxon>
        <taxon>Oceanospirillales</taxon>
        <taxon>Pleioneaceae</taxon>
        <taxon>Aliikangiella</taxon>
    </lineage>
</organism>
<evidence type="ECO:0000313" key="9">
    <source>
        <dbReference type="Proteomes" id="UP000315439"/>
    </source>
</evidence>
<evidence type="ECO:0000256" key="1">
    <source>
        <dbReference type="ARBA" id="ARBA00001946"/>
    </source>
</evidence>
<dbReference type="Proteomes" id="UP000315439">
    <property type="component" value="Unassembled WGS sequence"/>
</dbReference>
<keyword evidence="4" id="KW-0597">Phosphoprotein</keyword>
<feature type="domain" description="Response regulatory" evidence="5">
    <location>
        <begin position="8"/>
        <end position="124"/>
    </location>
</feature>
<evidence type="ECO:0000256" key="3">
    <source>
        <dbReference type="ARBA" id="ARBA00034247"/>
    </source>
</evidence>
<dbReference type="AlphaFoldDB" id="A0A545UHV0"/>
<dbReference type="FunFam" id="3.30.70.270:FF:000001">
    <property type="entry name" value="Diguanylate cyclase domain protein"/>
    <property type="match status" value="1"/>
</dbReference>
<feature type="modified residue" description="4-aspartylphosphate" evidence="4">
    <location>
        <position position="57"/>
    </location>
</feature>
<dbReference type="Pfam" id="PF00072">
    <property type="entry name" value="Response_reg"/>
    <property type="match status" value="1"/>
</dbReference>
<dbReference type="CDD" id="cd01949">
    <property type="entry name" value="GGDEF"/>
    <property type="match status" value="1"/>
</dbReference>
<dbReference type="PROSITE" id="PS50887">
    <property type="entry name" value="GGDEF"/>
    <property type="match status" value="1"/>
</dbReference>
<reference evidence="8 9" key="1">
    <citation type="submission" date="2019-07" db="EMBL/GenBank/DDBJ databases">
        <title>Draft genome for Aliikangiella sp. M105.</title>
        <authorList>
            <person name="Wang G."/>
        </authorList>
    </citation>
    <scope>NUCLEOTIDE SEQUENCE [LARGE SCALE GENOMIC DNA]</scope>
    <source>
        <strain evidence="8 9">M105</strain>
    </source>
</reference>
<evidence type="ECO:0000259" key="7">
    <source>
        <dbReference type="PROSITE" id="PS50887"/>
    </source>
</evidence>
<dbReference type="Gene3D" id="3.30.450.20">
    <property type="entry name" value="PAS domain"/>
    <property type="match status" value="1"/>
</dbReference>
<dbReference type="InterPro" id="IPR043128">
    <property type="entry name" value="Rev_trsase/Diguanyl_cyclase"/>
</dbReference>
<proteinExistence type="predicted"/>
<sequence>MTSNKHKRILVVDDKAENVNLLYHTLTQKGYSVSGVPSGKIALKIVREFDPHLILLDVMMPDMDGYETCKKLSKDPLTSEIPIIFVTAKTNPEEIAKGFAAGAKDYITKPINEPEVWARIENQLKIRDLLNKKELLINQLNMQEQRYRTIINSASNPMLTVSPPGRISSVNPAATSFLGYEKEEIIGQSFSRFLDTEFVEEYKTCFVNDTIFEEQDNKIVDNGAREVKIVTRNGINVPVDLSINQLGLNYPLYLCHFHDLTLHKQHEKELKRLSHIDKLTNIANRRSLDEYLKKEWQRATRCKTEISILFVDIDYFKKYNDHYGHKAGDECLKRVARVLNKTVSRPTDIVARYGGEEFVVVLPETNQPGAEKVAEDLRCEIEQLAIEHIHSSLSQYVTVSIGVSNVLPEQDMTSEQLLVAADKALYKAKQTGRNTIASEPVTD</sequence>
<dbReference type="Gene3D" id="3.40.50.2300">
    <property type="match status" value="1"/>
</dbReference>
<dbReference type="InterPro" id="IPR029787">
    <property type="entry name" value="Nucleotide_cyclase"/>
</dbReference>
<dbReference type="SMART" id="SM00091">
    <property type="entry name" value="PAS"/>
    <property type="match status" value="1"/>
</dbReference>
<dbReference type="SMART" id="SM00448">
    <property type="entry name" value="REC"/>
    <property type="match status" value="1"/>
</dbReference>
<accession>A0A545UHV0</accession>
<dbReference type="GO" id="GO:0000160">
    <property type="term" value="P:phosphorelay signal transduction system"/>
    <property type="evidence" value="ECO:0007669"/>
    <property type="project" value="InterPro"/>
</dbReference>
<comment type="catalytic activity">
    <reaction evidence="3">
        <text>2 GTP = 3',3'-c-di-GMP + 2 diphosphate</text>
        <dbReference type="Rhea" id="RHEA:24898"/>
        <dbReference type="ChEBI" id="CHEBI:33019"/>
        <dbReference type="ChEBI" id="CHEBI:37565"/>
        <dbReference type="ChEBI" id="CHEBI:58805"/>
        <dbReference type="EC" id="2.7.7.65"/>
    </reaction>
</comment>